<dbReference type="Proteomes" id="UP000663992">
    <property type="component" value="Unassembled WGS sequence"/>
</dbReference>
<reference evidence="1 2" key="1">
    <citation type="submission" date="2021-03" db="EMBL/GenBank/DDBJ databases">
        <title>novel species isolated from a fishpond in China.</title>
        <authorList>
            <person name="Lu H."/>
            <person name="Cai Z."/>
        </authorList>
    </citation>
    <scope>NUCLEOTIDE SEQUENCE [LARGE SCALE GENOMIC DNA]</scope>
    <source>
        <strain evidence="1 2">Y57</strain>
    </source>
</reference>
<dbReference type="EMBL" id="JAFKCS010000010">
    <property type="protein sequence ID" value="MBN7820529.1"/>
    <property type="molecule type" value="Genomic_DNA"/>
</dbReference>
<organism evidence="1 2">
    <name type="scientific">Bowmanella yangjiangensis</name>
    <dbReference type="NCBI Taxonomy" id="2811230"/>
    <lineage>
        <taxon>Bacteria</taxon>
        <taxon>Pseudomonadati</taxon>
        <taxon>Pseudomonadota</taxon>
        <taxon>Gammaproteobacteria</taxon>
        <taxon>Alteromonadales</taxon>
        <taxon>Alteromonadaceae</taxon>
        <taxon>Bowmanella</taxon>
    </lineage>
</organism>
<proteinExistence type="predicted"/>
<gene>
    <name evidence="1" type="ORF">J0A65_11675</name>
</gene>
<comment type="caution">
    <text evidence="1">The sequence shown here is derived from an EMBL/GenBank/DDBJ whole genome shotgun (WGS) entry which is preliminary data.</text>
</comment>
<keyword evidence="2" id="KW-1185">Reference proteome</keyword>
<protein>
    <submittedName>
        <fullName evidence="1">Uncharacterized protein</fullName>
    </submittedName>
</protein>
<accession>A0ABS3CVI0</accession>
<sequence>MAFNNPQDPSVNQPLFDALLAAVEALLMSKVDGASLWDNIRDELSSQIYNFITRADSPNSVRVWISNLMAELQSTEPGSILERISYNNDAIFDNRNYLGGLINGLADKSAKRFGVTQTLLNAASSRLAYGVVSSSSHIEIFNYSGSGLITKCKSTSNLGWRIIADGVTVVDDLGQGNGSNQVAPVDITNSESILGVPFDTSIVISARKNGGTDVGATVFGGIYS</sequence>
<evidence type="ECO:0000313" key="1">
    <source>
        <dbReference type="EMBL" id="MBN7820529.1"/>
    </source>
</evidence>
<name>A0ABS3CVI0_9ALTE</name>
<evidence type="ECO:0000313" key="2">
    <source>
        <dbReference type="Proteomes" id="UP000663992"/>
    </source>
</evidence>
<dbReference type="RefSeq" id="WP_206594368.1">
    <property type="nucleotide sequence ID" value="NZ_JAFKCS010000010.1"/>
</dbReference>